<dbReference type="EC" id="2.1.2.3" evidence="10"/>
<dbReference type="FunFam" id="3.40.140.20:FF:000002">
    <property type="entry name" value="Bifunctional purine biosynthesis protein PurH"/>
    <property type="match status" value="1"/>
</dbReference>
<proteinExistence type="inferred from homology"/>
<evidence type="ECO:0000256" key="4">
    <source>
        <dbReference type="ARBA" id="ARBA00022679"/>
    </source>
</evidence>
<dbReference type="GO" id="GO:0005829">
    <property type="term" value="C:cytosol"/>
    <property type="evidence" value="ECO:0007669"/>
    <property type="project" value="TreeGrafter"/>
</dbReference>
<name>A0A2K1NYG7_9BACT</name>
<dbReference type="SUPFAM" id="SSF53927">
    <property type="entry name" value="Cytidine deaminase-like"/>
    <property type="match status" value="1"/>
</dbReference>
<evidence type="ECO:0000256" key="7">
    <source>
        <dbReference type="ARBA" id="ARBA00023268"/>
    </source>
</evidence>
<dbReference type="NCBIfam" id="TIGR00355">
    <property type="entry name" value="purH"/>
    <property type="match status" value="1"/>
</dbReference>
<dbReference type="SMART" id="SM00798">
    <property type="entry name" value="AICARFT_IMPCHas"/>
    <property type="match status" value="1"/>
</dbReference>
<dbReference type="Gene3D" id="3.40.140.20">
    <property type="match status" value="2"/>
</dbReference>
<dbReference type="GO" id="GO:0006189">
    <property type="term" value="P:'de novo' IMP biosynthetic process"/>
    <property type="evidence" value="ECO:0007669"/>
    <property type="project" value="UniProtKB-UniRule"/>
</dbReference>
<evidence type="ECO:0000256" key="1">
    <source>
        <dbReference type="ARBA" id="ARBA00004844"/>
    </source>
</evidence>
<dbReference type="OrthoDB" id="9802065at2"/>
<comment type="pathway">
    <text evidence="1 10">Purine metabolism; IMP biosynthesis via de novo pathway; IMP from 5-formamido-1-(5-phospho-D-ribosyl)imidazole-4-carboxamide: step 1/1.</text>
</comment>
<reference evidence="12 13" key="1">
    <citation type="submission" date="2013-12" db="EMBL/GenBank/DDBJ databases">
        <title>Comparative genomics of Petrotoga isolates.</title>
        <authorList>
            <person name="Nesbo C.L."/>
            <person name="Charchuk R."/>
            <person name="Chow K."/>
        </authorList>
    </citation>
    <scope>NUCLEOTIDE SEQUENCE [LARGE SCALE GENOMIC DNA]</scope>
    <source>
        <strain evidence="12 13">DSM 13574</strain>
    </source>
</reference>
<dbReference type="Proteomes" id="UP000236434">
    <property type="component" value="Unassembled WGS sequence"/>
</dbReference>
<dbReference type="CDD" id="cd01421">
    <property type="entry name" value="IMPCH"/>
    <property type="match status" value="1"/>
</dbReference>
<sequence>MIKRALISTYKKEKVVDFARTLQEVGIEVISTGGTAKKLQENGIEVTPVEEITNFPEILNGRVKTLNPFIHGGILARRENKQDMETLQNLNIEPIDLVYVNLYPFVEVANKPDVGLNELIEFIDIGGPTMIRSAAKNYKNVLVVVDESDLENISAKLKNREEFDEKYRMYLASKAFNLTAFYDSCISNYLNAQLKDKDDFQEFLTVPFEKSYQMRYGENPHQSAIFYKNTLSSGAMTSFDQLNGKELSFNNLRDADSAWKAVNEFEDIACCCLKHSSPCGIALGDSVLEAYKKAYSCDPVSIFGGIVAFNRKVDVETALELKKIFLEVIMAPEYDEEALDMLKKKKNLRILKMNSKPIDTYECVSVDGGILVQEVDRGVINEFKIVTDTKVPEEIKEELLFAWNAVKHVKSNAIVVSKNRATTGIGPGQPNRIWAAIQALERSKGKGGDVLASDAFFPFSDVVEKAAEYGIKAIIQPGGSIRDDESIQACNKYGIAMVFTGMRHFKHI</sequence>
<dbReference type="InterPro" id="IPR002695">
    <property type="entry name" value="PurH-like"/>
</dbReference>
<evidence type="ECO:0000256" key="3">
    <source>
        <dbReference type="ARBA" id="ARBA00007667"/>
    </source>
</evidence>
<evidence type="ECO:0000256" key="10">
    <source>
        <dbReference type="HAMAP-Rule" id="MF_00139"/>
    </source>
</evidence>
<gene>
    <name evidence="10" type="primary">purH</name>
    <name evidence="12" type="ORF">X929_07970</name>
</gene>
<evidence type="ECO:0000313" key="13">
    <source>
        <dbReference type="Proteomes" id="UP000236434"/>
    </source>
</evidence>
<evidence type="ECO:0000313" key="12">
    <source>
        <dbReference type="EMBL" id="PNR95507.1"/>
    </source>
</evidence>
<comment type="catalytic activity">
    <reaction evidence="9 10">
        <text>IMP + H2O = 5-formamido-1-(5-phospho-D-ribosyl)imidazole-4-carboxamide</text>
        <dbReference type="Rhea" id="RHEA:18445"/>
        <dbReference type="ChEBI" id="CHEBI:15377"/>
        <dbReference type="ChEBI" id="CHEBI:58053"/>
        <dbReference type="ChEBI" id="CHEBI:58467"/>
        <dbReference type="EC" id="3.5.4.10"/>
    </reaction>
</comment>
<dbReference type="Pfam" id="PF01808">
    <property type="entry name" value="AICARFT_IMPCHas"/>
    <property type="match status" value="1"/>
</dbReference>
<evidence type="ECO:0000256" key="8">
    <source>
        <dbReference type="ARBA" id="ARBA00050488"/>
    </source>
</evidence>
<dbReference type="FunFam" id="3.40.140.20:FF:000001">
    <property type="entry name" value="Bifunctional purine biosynthesis protein PurH"/>
    <property type="match status" value="1"/>
</dbReference>
<dbReference type="GO" id="GO:0003937">
    <property type="term" value="F:IMP cyclohydrolase activity"/>
    <property type="evidence" value="ECO:0007669"/>
    <property type="project" value="UniProtKB-UniRule"/>
</dbReference>
<dbReference type="PROSITE" id="PS51855">
    <property type="entry name" value="MGS"/>
    <property type="match status" value="1"/>
</dbReference>
<feature type="domain" description="MGS-like" evidence="11">
    <location>
        <begin position="1"/>
        <end position="145"/>
    </location>
</feature>
<comment type="pathway">
    <text evidence="2 10">Purine metabolism; IMP biosynthesis via de novo pathway; 5-formamido-1-(5-phospho-D-ribosyl)imidazole-4-carboxamide from 5-amino-1-(5-phospho-D-ribosyl)imidazole-4-carboxamide (10-formyl THF route): step 1/1.</text>
</comment>
<evidence type="ECO:0000256" key="9">
    <source>
        <dbReference type="ARBA" id="ARBA00050687"/>
    </source>
</evidence>
<evidence type="ECO:0000256" key="2">
    <source>
        <dbReference type="ARBA" id="ARBA00004954"/>
    </source>
</evidence>
<evidence type="ECO:0000256" key="5">
    <source>
        <dbReference type="ARBA" id="ARBA00022755"/>
    </source>
</evidence>
<protein>
    <recommendedName>
        <fullName evidence="10">Bifunctional purine biosynthesis protein PurH</fullName>
    </recommendedName>
    <domain>
        <recommendedName>
            <fullName evidence="10">Phosphoribosylaminoimidazolecarboxamide formyltransferase</fullName>
            <ecNumber evidence="10">2.1.2.3</ecNumber>
        </recommendedName>
        <alternativeName>
            <fullName evidence="10">AICAR transformylase</fullName>
        </alternativeName>
    </domain>
    <domain>
        <recommendedName>
            <fullName evidence="10">IMP cyclohydrolase</fullName>
            <ecNumber evidence="10">3.5.4.10</ecNumber>
        </recommendedName>
        <alternativeName>
            <fullName evidence="10">ATIC</fullName>
        </alternativeName>
        <alternativeName>
            <fullName evidence="10">IMP synthase</fullName>
        </alternativeName>
        <alternativeName>
            <fullName evidence="10">Inosinicase</fullName>
        </alternativeName>
    </domain>
</protein>
<dbReference type="HAMAP" id="MF_00139">
    <property type="entry name" value="PurH"/>
    <property type="match status" value="1"/>
</dbReference>
<accession>A0A2K1NYG7</accession>
<dbReference type="EC" id="3.5.4.10" evidence="10"/>
<keyword evidence="7 10" id="KW-0511">Multifunctional enzyme</keyword>
<comment type="domain">
    <text evidence="10">The IMP cyclohydrolase activity resides in the N-terminal region.</text>
</comment>
<dbReference type="SUPFAM" id="SSF52335">
    <property type="entry name" value="Methylglyoxal synthase-like"/>
    <property type="match status" value="1"/>
</dbReference>
<dbReference type="SMART" id="SM00851">
    <property type="entry name" value="MGS"/>
    <property type="match status" value="1"/>
</dbReference>
<dbReference type="EMBL" id="AZRL01000021">
    <property type="protein sequence ID" value="PNR95507.1"/>
    <property type="molecule type" value="Genomic_DNA"/>
</dbReference>
<dbReference type="AlphaFoldDB" id="A0A2K1NYG7"/>
<dbReference type="FunFam" id="3.40.50.1380:FF:000001">
    <property type="entry name" value="Bifunctional purine biosynthesis protein PurH"/>
    <property type="match status" value="1"/>
</dbReference>
<comment type="similarity">
    <text evidence="3 10">Belongs to the PurH family.</text>
</comment>
<keyword evidence="5 10" id="KW-0658">Purine biosynthesis</keyword>
<dbReference type="GO" id="GO:0004643">
    <property type="term" value="F:phosphoribosylaminoimidazolecarboxamide formyltransferase activity"/>
    <property type="evidence" value="ECO:0007669"/>
    <property type="project" value="UniProtKB-UniRule"/>
</dbReference>
<dbReference type="InterPro" id="IPR036914">
    <property type="entry name" value="MGS-like_dom_sf"/>
</dbReference>
<organism evidence="12 13">
    <name type="scientific">Petrotoga olearia DSM 13574</name>
    <dbReference type="NCBI Taxonomy" id="1122955"/>
    <lineage>
        <taxon>Bacteria</taxon>
        <taxon>Thermotogati</taxon>
        <taxon>Thermotogota</taxon>
        <taxon>Thermotogae</taxon>
        <taxon>Petrotogales</taxon>
        <taxon>Petrotogaceae</taxon>
        <taxon>Petrotoga</taxon>
    </lineage>
</organism>
<keyword evidence="4 10" id="KW-0808">Transferase</keyword>
<evidence type="ECO:0000256" key="6">
    <source>
        <dbReference type="ARBA" id="ARBA00022801"/>
    </source>
</evidence>
<dbReference type="NCBIfam" id="NF002049">
    <property type="entry name" value="PRK00881.1"/>
    <property type="match status" value="1"/>
</dbReference>
<dbReference type="InterPro" id="IPR016193">
    <property type="entry name" value="Cytidine_deaminase-like"/>
</dbReference>
<dbReference type="InterPro" id="IPR011607">
    <property type="entry name" value="MGS-like_dom"/>
</dbReference>
<dbReference type="PIRSF" id="PIRSF000414">
    <property type="entry name" value="AICARFT_IMPCHas"/>
    <property type="match status" value="1"/>
</dbReference>
<comment type="caution">
    <text evidence="12">The sequence shown here is derived from an EMBL/GenBank/DDBJ whole genome shotgun (WGS) entry which is preliminary data.</text>
</comment>
<evidence type="ECO:0000259" key="11">
    <source>
        <dbReference type="PROSITE" id="PS51855"/>
    </source>
</evidence>
<dbReference type="PANTHER" id="PTHR11692:SF0">
    <property type="entry name" value="BIFUNCTIONAL PURINE BIOSYNTHESIS PROTEIN ATIC"/>
    <property type="match status" value="1"/>
</dbReference>
<dbReference type="Gene3D" id="3.40.50.1380">
    <property type="entry name" value="Methylglyoxal synthase-like domain"/>
    <property type="match status" value="1"/>
</dbReference>
<dbReference type="InterPro" id="IPR024051">
    <property type="entry name" value="AICAR_Tfase_dup_dom_sf"/>
</dbReference>
<dbReference type="Pfam" id="PF02142">
    <property type="entry name" value="MGS"/>
    <property type="match status" value="1"/>
</dbReference>
<dbReference type="UniPathway" id="UPA00074">
    <property type="reaction ID" value="UER00133"/>
</dbReference>
<dbReference type="RefSeq" id="WP_103067445.1">
    <property type="nucleotide sequence ID" value="NZ_AZRL01000021.1"/>
</dbReference>
<comment type="catalytic activity">
    <reaction evidence="8 10">
        <text>(6R)-10-formyltetrahydrofolate + 5-amino-1-(5-phospho-beta-D-ribosyl)imidazole-4-carboxamide = 5-formamido-1-(5-phospho-D-ribosyl)imidazole-4-carboxamide + (6S)-5,6,7,8-tetrahydrofolate</text>
        <dbReference type="Rhea" id="RHEA:22192"/>
        <dbReference type="ChEBI" id="CHEBI:57453"/>
        <dbReference type="ChEBI" id="CHEBI:58467"/>
        <dbReference type="ChEBI" id="CHEBI:58475"/>
        <dbReference type="ChEBI" id="CHEBI:195366"/>
        <dbReference type="EC" id="2.1.2.3"/>
    </reaction>
</comment>
<keyword evidence="6 10" id="KW-0378">Hydrolase</keyword>
<dbReference type="PANTHER" id="PTHR11692">
    <property type="entry name" value="BIFUNCTIONAL PURINE BIOSYNTHESIS PROTEIN PURH"/>
    <property type="match status" value="1"/>
</dbReference>